<evidence type="ECO:0000256" key="1">
    <source>
        <dbReference type="ARBA" id="ARBA00004141"/>
    </source>
</evidence>
<dbReference type="GO" id="GO:0016020">
    <property type="term" value="C:membrane"/>
    <property type="evidence" value="ECO:0007669"/>
    <property type="project" value="UniProtKB-SubCell"/>
</dbReference>
<name>A0AB33IN29_9BACT</name>
<dbReference type="AlphaFoldDB" id="A0AB33IN29"/>
<evidence type="ECO:0000256" key="6">
    <source>
        <dbReference type="ARBA" id="ARBA00023136"/>
    </source>
</evidence>
<dbReference type="GO" id="GO:0016780">
    <property type="term" value="F:phosphotransferase activity, for other substituted phosphate groups"/>
    <property type="evidence" value="ECO:0007669"/>
    <property type="project" value="TreeGrafter"/>
</dbReference>
<gene>
    <name evidence="9" type="ORF">GTC17253_03300</name>
</gene>
<dbReference type="InterPro" id="IPR003362">
    <property type="entry name" value="Bact_transf"/>
</dbReference>
<dbReference type="Pfam" id="PF13727">
    <property type="entry name" value="CoA_binding_3"/>
    <property type="match status" value="1"/>
</dbReference>
<dbReference type="Pfam" id="PF02397">
    <property type="entry name" value="Bac_transf"/>
    <property type="match status" value="1"/>
</dbReference>
<evidence type="ECO:0000313" key="9">
    <source>
        <dbReference type="EMBL" id="BFO70364.1"/>
    </source>
</evidence>
<dbReference type="NCBIfam" id="TIGR03025">
    <property type="entry name" value="EPS_sugtrans"/>
    <property type="match status" value="1"/>
</dbReference>
<evidence type="ECO:0000259" key="8">
    <source>
        <dbReference type="Pfam" id="PF02397"/>
    </source>
</evidence>
<organism evidence="9">
    <name type="scientific">Prevotella sp. GTC17253</name>
    <dbReference type="NCBI Taxonomy" id="3236793"/>
    <lineage>
        <taxon>Bacteria</taxon>
        <taxon>Pseudomonadati</taxon>
        <taxon>Bacteroidota</taxon>
        <taxon>Bacteroidia</taxon>
        <taxon>Bacteroidales</taxon>
        <taxon>Prevotellaceae</taxon>
        <taxon>Prevotella</taxon>
    </lineage>
</organism>
<comment type="subcellular location">
    <subcellularLocation>
        <location evidence="1">Membrane</location>
        <topology evidence="1">Multi-pass membrane protein</topology>
    </subcellularLocation>
</comment>
<evidence type="ECO:0000256" key="4">
    <source>
        <dbReference type="ARBA" id="ARBA00022692"/>
    </source>
</evidence>
<evidence type="ECO:0000256" key="3">
    <source>
        <dbReference type="ARBA" id="ARBA00022679"/>
    </source>
</evidence>
<dbReference type="InterPro" id="IPR017475">
    <property type="entry name" value="EPS_sugar_tfrase"/>
</dbReference>
<keyword evidence="5 7" id="KW-1133">Transmembrane helix</keyword>
<comment type="similarity">
    <text evidence="2">Belongs to the bacterial sugar transferase family.</text>
</comment>
<feature type="domain" description="Bacterial sugar transferase" evidence="8">
    <location>
        <begin position="187"/>
        <end position="367"/>
    </location>
</feature>
<dbReference type="PANTHER" id="PTHR30576">
    <property type="entry name" value="COLANIC BIOSYNTHESIS UDP-GLUCOSE LIPID CARRIER TRANSFERASE"/>
    <property type="match status" value="1"/>
</dbReference>
<keyword evidence="6 7" id="KW-0472">Membrane</keyword>
<feature type="transmembrane region" description="Helical" evidence="7">
    <location>
        <begin position="14"/>
        <end position="35"/>
    </location>
</feature>
<evidence type="ECO:0000256" key="7">
    <source>
        <dbReference type="SAM" id="Phobius"/>
    </source>
</evidence>
<dbReference type="NCBIfam" id="TIGR03023">
    <property type="entry name" value="WcaJ_sugtrans"/>
    <property type="match status" value="1"/>
</dbReference>
<proteinExistence type="inferred from homology"/>
<evidence type="ECO:0000256" key="5">
    <source>
        <dbReference type="ARBA" id="ARBA00022989"/>
    </source>
</evidence>
<keyword evidence="4 7" id="KW-0812">Transmembrane</keyword>
<sequence>MYVMLRMIGVHERVLYFLALLFPTFFLLIMVARLIQRVLLKHYRQMGRNTRTVLFIGHDPAVRILYDDLMKDPSTGYRVAGYYADREIAKCPKELEWLGNLEKLNEKLDAEVQGIGVDDVFCCLSHDAYKEIINIMKYCDRTVTHFYYVPRMFGNFRLKLKAERFGDTELFTNYIEPLSSPINKFVKRAFDVCVSSVACLFIALIYPVIALCIKLQSPGPVLFKQQRTGLNGQTFDCFKFRSMHVNVESDKLQATKDDPRKFAFGNFMRKTNIDELPQFFNVLKGDMSVVGPRPHMLYHTDVYRDLIDKYMVRHFSKPGITGWAQITGFRGETKELWQMEERIKRDIWYIEHWSFWLDMKIILKTAIGFIIPDKQAY</sequence>
<reference evidence="9" key="1">
    <citation type="submission" date="2024-07" db="EMBL/GenBank/DDBJ databases">
        <title>Complete genome sequence of Prevotella sp. YM-2024 GTC17253.</title>
        <authorList>
            <person name="Hayashi M."/>
            <person name="Muto Y."/>
            <person name="Tanaka K."/>
            <person name="Niwa H."/>
        </authorList>
    </citation>
    <scope>NUCLEOTIDE SEQUENCE</scope>
    <source>
        <strain evidence="9">GTC17253</strain>
    </source>
</reference>
<dbReference type="Gene3D" id="3.40.50.720">
    <property type="entry name" value="NAD(P)-binding Rossmann-like Domain"/>
    <property type="match status" value="1"/>
</dbReference>
<dbReference type="PANTHER" id="PTHR30576:SF0">
    <property type="entry name" value="UNDECAPRENYL-PHOSPHATE N-ACETYLGALACTOSAMINYL 1-PHOSPHATE TRANSFERASE-RELATED"/>
    <property type="match status" value="1"/>
</dbReference>
<dbReference type="InterPro" id="IPR017473">
    <property type="entry name" value="Undecaprenyl-P_gluc_Ptfrase"/>
</dbReference>
<evidence type="ECO:0000256" key="2">
    <source>
        <dbReference type="ARBA" id="ARBA00006464"/>
    </source>
</evidence>
<dbReference type="EMBL" id="AP035785">
    <property type="protein sequence ID" value="BFO70364.1"/>
    <property type="molecule type" value="Genomic_DNA"/>
</dbReference>
<protein>
    <submittedName>
        <fullName evidence="9">Undecaprenyl-phosphate glucose phosphotransferase</fullName>
    </submittedName>
</protein>
<keyword evidence="3" id="KW-0808">Transferase</keyword>
<accession>A0AB33IN29</accession>